<keyword evidence="2" id="KW-0805">Transcription regulation</keyword>
<dbReference type="Gene3D" id="1.10.10.10">
    <property type="entry name" value="Winged helix-like DNA-binding domain superfamily/Winged helix DNA-binding domain"/>
    <property type="match status" value="1"/>
</dbReference>
<evidence type="ECO:0000259" key="6">
    <source>
        <dbReference type="Pfam" id="PF04542"/>
    </source>
</evidence>
<dbReference type="InterPro" id="IPR013325">
    <property type="entry name" value="RNA_pol_sigma_r2"/>
</dbReference>
<evidence type="ECO:0000256" key="5">
    <source>
        <dbReference type="ARBA" id="ARBA00023163"/>
    </source>
</evidence>
<keyword evidence="4" id="KW-0238">DNA-binding</keyword>
<dbReference type="PANTHER" id="PTHR43133">
    <property type="entry name" value="RNA POLYMERASE ECF-TYPE SIGMA FACTO"/>
    <property type="match status" value="1"/>
</dbReference>
<keyword evidence="9" id="KW-1185">Reference proteome</keyword>
<keyword evidence="3" id="KW-0731">Sigma factor</keyword>
<evidence type="ECO:0000259" key="7">
    <source>
        <dbReference type="Pfam" id="PF08281"/>
    </source>
</evidence>
<dbReference type="Pfam" id="PF08281">
    <property type="entry name" value="Sigma70_r4_2"/>
    <property type="match status" value="1"/>
</dbReference>
<dbReference type="InterPro" id="IPR013324">
    <property type="entry name" value="RNA_pol_sigma_r3/r4-like"/>
</dbReference>
<dbReference type="Proteomes" id="UP000746690">
    <property type="component" value="Unassembled WGS sequence"/>
</dbReference>
<evidence type="ECO:0000256" key="3">
    <source>
        <dbReference type="ARBA" id="ARBA00023082"/>
    </source>
</evidence>
<evidence type="ECO:0000313" key="9">
    <source>
        <dbReference type="Proteomes" id="UP000746690"/>
    </source>
</evidence>
<evidence type="ECO:0000256" key="4">
    <source>
        <dbReference type="ARBA" id="ARBA00023125"/>
    </source>
</evidence>
<name>A0ABX1RVU9_9FLAO</name>
<accession>A0ABX1RVU9</accession>
<evidence type="ECO:0000313" key="8">
    <source>
        <dbReference type="EMBL" id="NMH87291.1"/>
    </source>
</evidence>
<protein>
    <submittedName>
        <fullName evidence="8">RNA polymerase sigma factor</fullName>
    </submittedName>
</protein>
<dbReference type="InterPro" id="IPR013249">
    <property type="entry name" value="RNA_pol_sigma70_r4_t2"/>
</dbReference>
<gene>
    <name evidence="8" type="ORF">HHX25_07225</name>
</gene>
<dbReference type="SUPFAM" id="SSF88659">
    <property type="entry name" value="Sigma3 and sigma4 domains of RNA polymerase sigma factors"/>
    <property type="match status" value="1"/>
</dbReference>
<dbReference type="Gene3D" id="1.10.1740.10">
    <property type="match status" value="1"/>
</dbReference>
<dbReference type="SUPFAM" id="SSF88946">
    <property type="entry name" value="Sigma2 domain of RNA polymerase sigma factors"/>
    <property type="match status" value="1"/>
</dbReference>
<keyword evidence="5" id="KW-0804">Transcription</keyword>
<dbReference type="InterPro" id="IPR039425">
    <property type="entry name" value="RNA_pol_sigma-70-like"/>
</dbReference>
<dbReference type="InterPro" id="IPR036388">
    <property type="entry name" value="WH-like_DNA-bd_sf"/>
</dbReference>
<evidence type="ECO:0000256" key="2">
    <source>
        <dbReference type="ARBA" id="ARBA00023015"/>
    </source>
</evidence>
<comment type="similarity">
    <text evidence="1">Belongs to the sigma-70 factor family. ECF subfamily.</text>
</comment>
<reference evidence="8 9" key="1">
    <citation type="submission" date="2020-04" db="EMBL/GenBank/DDBJ databases">
        <title>A Flavivirga sp. nov.</title>
        <authorList>
            <person name="Sun X."/>
        </authorList>
    </citation>
    <scope>NUCLEOTIDE SEQUENCE [LARGE SCALE GENOMIC DNA]</scope>
    <source>
        <strain evidence="8 9">Y03</strain>
    </source>
</reference>
<dbReference type="InterPro" id="IPR007627">
    <property type="entry name" value="RNA_pol_sigma70_r2"/>
</dbReference>
<sequence>MPNHNKIELKKLTDEELMLDVSQGNLDAMAHIFERYNKRLYNFYFQMVRDKAICEDLTQTVFYKVMRYRESYKGGQFVSWIFRIARNEFSDYYQSSKKTSKNTDIELVTSKSEDSLIEKNDNETHLHEVLNTLNKDERELIVLNRFQGLKYDKIAEIVGSSEGAVKVKVHRIIKKLKTVYFKTI</sequence>
<dbReference type="Pfam" id="PF04542">
    <property type="entry name" value="Sigma70_r2"/>
    <property type="match status" value="1"/>
</dbReference>
<dbReference type="CDD" id="cd06171">
    <property type="entry name" value="Sigma70_r4"/>
    <property type="match status" value="1"/>
</dbReference>
<dbReference type="RefSeq" id="WP_169671641.1">
    <property type="nucleotide sequence ID" value="NZ_JABBHF010000003.1"/>
</dbReference>
<dbReference type="EMBL" id="JABBHF010000003">
    <property type="protein sequence ID" value="NMH87291.1"/>
    <property type="molecule type" value="Genomic_DNA"/>
</dbReference>
<proteinExistence type="inferred from homology"/>
<comment type="caution">
    <text evidence="8">The sequence shown here is derived from an EMBL/GenBank/DDBJ whole genome shotgun (WGS) entry which is preliminary data.</text>
</comment>
<feature type="domain" description="RNA polymerase sigma factor 70 region 4 type 2" evidence="7">
    <location>
        <begin position="126"/>
        <end position="176"/>
    </location>
</feature>
<dbReference type="NCBIfam" id="TIGR02937">
    <property type="entry name" value="sigma70-ECF"/>
    <property type="match status" value="1"/>
</dbReference>
<evidence type="ECO:0000256" key="1">
    <source>
        <dbReference type="ARBA" id="ARBA00010641"/>
    </source>
</evidence>
<organism evidence="8 9">
    <name type="scientific">Flavivirga algicola</name>
    <dbReference type="NCBI Taxonomy" id="2729136"/>
    <lineage>
        <taxon>Bacteria</taxon>
        <taxon>Pseudomonadati</taxon>
        <taxon>Bacteroidota</taxon>
        <taxon>Flavobacteriia</taxon>
        <taxon>Flavobacteriales</taxon>
        <taxon>Flavobacteriaceae</taxon>
        <taxon>Flavivirga</taxon>
    </lineage>
</organism>
<dbReference type="PANTHER" id="PTHR43133:SF8">
    <property type="entry name" value="RNA POLYMERASE SIGMA FACTOR HI_1459-RELATED"/>
    <property type="match status" value="1"/>
</dbReference>
<dbReference type="InterPro" id="IPR014284">
    <property type="entry name" value="RNA_pol_sigma-70_dom"/>
</dbReference>
<feature type="domain" description="RNA polymerase sigma-70 region 2" evidence="6">
    <location>
        <begin position="32"/>
        <end position="98"/>
    </location>
</feature>